<keyword evidence="3" id="KW-1185">Reference proteome</keyword>
<dbReference type="AlphaFoldDB" id="A0A9P7ZAJ4"/>
<dbReference type="Proteomes" id="UP000887226">
    <property type="component" value="Unassembled WGS sequence"/>
</dbReference>
<accession>A0A9P7ZAJ4</accession>
<name>A0A9P7ZAJ4_9HELO</name>
<evidence type="ECO:0000259" key="1">
    <source>
        <dbReference type="Pfam" id="PF01728"/>
    </source>
</evidence>
<dbReference type="SUPFAM" id="SSF53335">
    <property type="entry name" value="S-adenosyl-L-methionine-dependent methyltransferases"/>
    <property type="match status" value="1"/>
</dbReference>
<dbReference type="InterPro" id="IPR029063">
    <property type="entry name" value="SAM-dependent_MTases_sf"/>
</dbReference>
<dbReference type="OrthoDB" id="417125at2759"/>
<dbReference type="EMBL" id="MU253750">
    <property type="protein sequence ID" value="KAG9248366.1"/>
    <property type="molecule type" value="Genomic_DNA"/>
</dbReference>
<dbReference type="Pfam" id="PF01728">
    <property type="entry name" value="FtsJ"/>
    <property type="match status" value="1"/>
</dbReference>
<proteinExistence type="predicted"/>
<organism evidence="2 3">
    <name type="scientific">Calycina marina</name>
    <dbReference type="NCBI Taxonomy" id="1763456"/>
    <lineage>
        <taxon>Eukaryota</taxon>
        <taxon>Fungi</taxon>
        <taxon>Dikarya</taxon>
        <taxon>Ascomycota</taxon>
        <taxon>Pezizomycotina</taxon>
        <taxon>Leotiomycetes</taxon>
        <taxon>Helotiales</taxon>
        <taxon>Pezizellaceae</taxon>
        <taxon>Calycina</taxon>
    </lineage>
</organism>
<gene>
    <name evidence="2" type="ORF">BJ878DRAFT_412928</name>
</gene>
<feature type="domain" description="Ribosomal RNA methyltransferase FtsJ" evidence="1">
    <location>
        <begin position="67"/>
        <end position="261"/>
    </location>
</feature>
<dbReference type="Gene3D" id="3.40.50.150">
    <property type="entry name" value="Vaccinia Virus protein VP39"/>
    <property type="match status" value="1"/>
</dbReference>
<dbReference type="InterPro" id="IPR002877">
    <property type="entry name" value="RNA_MeTrfase_FtsJ_dom"/>
</dbReference>
<dbReference type="GO" id="GO:0008168">
    <property type="term" value="F:methyltransferase activity"/>
    <property type="evidence" value="ECO:0007669"/>
    <property type="project" value="InterPro"/>
</dbReference>
<evidence type="ECO:0000313" key="3">
    <source>
        <dbReference type="Proteomes" id="UP000887226"/>
    </source>
</evidence>
<dbReference type="GO" id="GO:0032259">
    <property type="term" value="P:methylation"/>
    <property type="evidence" value="ECO:0007669"/>
    <property type="project" value="InterPro"/>
</dbReference>
<reference evidence="2" key="1">
    <citation type="journal article" date="2021" name="IMA Fungus">
        <title>Genomic characterization of three marine fungi, including Emericellopsis atlantica sp. nov. with signatures of a generalist lifestyle and marine biomass degradation.</title>
        <authorList>
            <person name="Hagestad O.C."/>
            <person name="Hou L."/>
            <person name="Andersen J.H."/>
            <person name="Hansen E.H."/>
            <person name="Altermark B."/>
            <person name="Li C."/>
            <person name="Kuhnert E."/>
            <person name="Cox R.J."/>
            <person name="Crous P.W."/>
            <person name="Spatafora J.W."/>
            <person name="Lail K."/>
            <person name="Amirebrahimi M."/>
            <person name="Lipzen A."/>
            <person name="Pangilinan J."/>
            <person name="Andreopoulos W."/>
            <person name="Hayes R.D."/>
            <person name="Ng V."/>
            <person name="Grigoriev I.V."/>
            <person name="Jackson S.A."/>
            <person name="Sutton T.D.S."/>
            <person name="Dobson A.D.W."/>
            <person name="Rama T."/>
        </authorList>
    </citation>
    <scope>NUCLEOTIDE SEQUENCE</scope>
    <source>
        <strain evidence="2">TRa3180A</strain>
    </source>
</reference>
<evidence type="ECO:0000313" key="2">
    <source>
        <dbReference type="EMBL" id="KAG9248366.1"/>
    </source>
</evidence>
<sequence length="340" mass="38932">MEYRYIKAYFYQKEPEFARLLEYRIRGWHENKEKGDAHFQAQRQSADASSLLGEKYFFKMMIEIAREMHEQTSVLSPNTASGKIKVLDVCMAPGGFTAAALEEHPRGELYAITLPKSMGGHQALVPMDKLRGLKELDITMLRELADGDEIPKTHPECANFRIEKPYKFHKFDLAFCDGMVLRTHKRATYREQTERLRLTTSQLIIAMTRVANGGTIALLQHKLDSWMPARIVCTFSRFSKVQVFKPQKKHASRSSFYMVAKYIDTDSEGFRECLKRLREDWWEATFGGEGGTGRCADGDDEDSVMRQINDSANTNAFRLGRPVWKIQADALAKTEYAGSE</sequence>
<protein>
    <recommendedName>
        <fullName evidence="1">Ribosomal RNA methyltransferase FtsJ domain-containing protein</fullName>
    </recommendedName>
</protein>
<comment type="caution">
    <text evidence="2">The sequence shown here is derived from an EMBL/GenBank/DDBJ whole genome shotgun (WGS) entry which is preliminary data.</text>
</comment>